<evidence type="ECO:0000313" key="2">
    <source>
        <dbReference type="Proteomes" id="UP001157125"/>
    </source>
</evidence>
<sequence>MPGPHPIPRLHEVADIVLDNHGTVGDAAVPVEAAGTRLGPTSTVVGTALLNAVVAEAIERAAQRGWTPDLWVSSGLAIGDAANG</sequence>
<keyword evidence="2" id="KW-1185">Reference proteome</keyword>
<evidence type="ECO:0000313" key="1">
    <source>
        <dbReference type="EMBL" id="GMA36067.1"/>
    </source>
</evidence>
<name>A0ABQ6IH48_9MICO</name>
<dbReference type="Gene3D" id="3.40.50.10490">
    <property type="entry name" value="Glucose-6-phosphate isomerase like protein, domain 1"/>
    <property type="match status" value="1"/>
</dbReference>
<organism evidence="1 2">
    <name type="scientific">Demequina litorisediminis</name>
    <dbReference type="NCBI Taxonomy" id="1849022"/>
    <lineage>
        <taxon>Bacteria</taxon>
        <taxon>Bacillati</taxon>
        <taxon>Actinomycetota</taxon>
        <taxon>Actinomycetes</taxon>
        <taxon>Micrococcales</taxon>
        <taxon>Demequinaceae</taxon>
        <taxon>Demequina</taxon>
    </lineage>
</organism>
<accession>A0ABQ6IH48</accession>
<gene>
    <name evidence="1" type="ORF">GCM10025876_22710</name>
</gene>
<protein>
    <submittedName>
        <fullName evidence="1">Uncharacterized protein</fullName>
    </submittedName>
</protein>
<dbReference type="EMBL" id="BSUN01000001">
    <property type="protein sequence ID" value="GMA36067.1"/>
    <property type="molecule type" value="Genomic_DNA"/>
</dbReference>
<proteinExistence type="predicted"/>
<reference evidence="2" key="1">
    <citation type="journal article" date="2019" name="Int. J. Syst. Evol. Microbiol.">
        <title>The Global Catalogue of Microorganisms (GCM) 10K type strain sequencing project: providing services to taxonomists for standard genome sequencing and annotation.</title>
        <authorList>
            <consortium name="The Broad Institute Genomics Platform"/>
            <consortium name="The Broad Institute Genome Sequencing Center for Infectious Disease"/>
            <person name="Wu L."/>
            <person name="Ma J."/>
        </authorList>
    </citation>
    <scope>NUCLEOTIDE SEQUENCE [LARGE SCALE GENOMIC DNA]</scope>
    <source>
        <strain evidence="2">NBRC 112299</strain>
    </source>
</reference>
<comment type="caution">
    <text evidence="1">The sequence shown here is derived from an EMBL/GenBank/DDBJ whole genome shotgun (WGS) entry which is preliminary data.</text>
</comment>
<dbReference type="Proteomes" id="UP001157125">
    <property type="component" value="Unassembled WGS sequence"/>
</dbReference>